<keyword evidence="4" id="KW-0378">Hydrolase</keyword>
<organism evidence="7 8">
    <name type="scientific">Candidatus Pantoea edessiphila</name>
    <dbReference type="NCBI Taxonomy" id="2044610"/>
    <lineage>
        <taxon>Bacteria</taxon>
        <taxon>Pseudomonadati</taxon>
        <taxon>Pseudomonadota</taxon>
        <taxon>Gammaproteobacteria</taxon>
        <taxon>Enterobacterales</taxon>
        <taxon>Erwiniaceae</taxon>
        <taxon>Pantoea</taxon>
    </lineage>
</organism>
<dbReference type="FunFam" id="3.40.50.1000:FF:000036">
    <property type="entry name" value="HAD family hydrolase"/>
    <property type="match status" value="1"/>
</dbReference>
<comment type="similarity">
    <text evidence="2">Belongs to the HAD-like hydrolase superfamily. CbbY/CbbZ/Gph/YieH family.</text>
</comment>
<dbReference type="SUPFAM" id="SSF56784">
    <property type="entry name" value="HAD-like"/>
    <property type="match status" value="1"/>
</dbReference>
<evidence type="ECO:0000313" key="8">
    <source>
        <dbReference type="Proteomes" id="UP000296034"/>
    </source>
</evidence>
<dbReference type="InterPro" id="IPR023214">
    <property type="entry name" value="HAD_sf"/>
</dbReference>
<dbReference type="RefSeq" id="WP_136131488.1">
    <property type="nucleotide sequence ID" value="NZ_PDKS01000001.1"/>
</dbReference>
<keyword evidence="3" id="KW-0479">Metal-binding</keyword>
<evidence type="ECO:0000256" key="4">
    <source>
        <dbReference type="ARBA" id="ARBA00022801"/>
    </source>
</evidence>
<evidence type="ECO:0000256" key="3">
    <source>
        <dbReference type="ARBA" id="ARBA00022723"/>
    </source>
</evidence>
<dbReference type="PANTHER" id="PTHR46193:SF18">
    <property type="entry name" value="HEXITOL PHOSPHATASE B"/>
    <property type="match status" value="1"/>
</dbReference>
<evidence type="ECO:0000256" key="5">
    <source>
        <dbReference type="ARBA" id="ARBA00022842"/>
    </source>
</evidence>
<dbReference type="EMBL" id="PDKS01000001">
    <property type="protein sequence ID" value="PPI87493.1"/>
    <property type="molecule type" value="Genomic_DNA"/>
</dbReference>
<accession>A0A2P5SYW8</accession>
<evidence type="ECO:0000256" key="2">
    <source>
        <dbReference type="ARBA" id="ARBA00006171"/>
    </source>
</evidence>
<dbReference type="InterPro" id="IPR036412">
    <property type="entry name" value="HAD-like_sf"/>
</dbReference>
<dbReference type="NCBIfam" id="TIGR01509">
    <property type="entry name" value="HAD-SF-IA-v3"/>
    <property type="match status" value="1"/>
</dbReference>
<dbReference type="InterPro" id="IPR051600">
    <property type="entry name" value="Beta-PGM-like"/>
</dbReference>
<dbReference type="SFLD" id="SFLDG01129">
    <property type="entry name" value="C1.5:_HAD__Beta-PGM__Phosphata"/>
    <property type="match status" value="1"/>
</dbReference>
<comment type="caution">
    <text evidence="7">The sequence shown here is derived from an EMBL/GenBank/DDBJ whole genome shotgun (WGS) entry which is preliminary data.</text>
</comment>
<protein>
    <submittedName>
        <fullName evidence="7">2-deoxyglucose-6-phosphatase</fullName>
    </submittedName>
</protein>
<dbReference type="PANTHER" id="PTHR46193">
    <property type="entry name" value="6-PHOSPHOGLUCONATE PHOSPHATASE"/>
    <property type="match status" value="1"/>
</dbReference>
<dbReference type="GO" id="GO:0016787">
    <property type="term" value="F:hydrolase activity"/>
    <property type="evidence" value="ECO:0007669"/>
    <property type="project" value="UniProtKB-KW"/>
</dbReference>
<reference evidence="7 8" key="1">
    <citation type="journal article" date="2018" name="Genome Biol. Evol.">
        <title>Cladogenesis and Genomic Streamlining in Extracellular Endosymbionts of Tropical Stink Bugs.</title>
        <authorList>
            <person name="Otero-Bravo A."/>
            <person name="Goffredi S."/>
            <person name="Sabree Z.L."/>
        </authorList>
    </citation>
    <scope>NUCLEOTIDE SEQUENCE [LARGE SCALE GENOMIC DNA]</scope>
    <source>
        <strain evidence="7 8">SoET</strain>
    </source>
</reference>
<dbReference type="InterPro" id="IPR006439">
    <property type="entry name" value="HAD-SF_hydro_IA"/>
</dbReference>
<evidence type="ECO:0000256" key="1">
    <source>
        <dbReference type="ARBA" id="ARBA00001946"/>
    </source>
</evidence>
<dbReference type="Pfam" id="PF00702">
    <property type="entry name" value="Hydrolase"/>
    <property type="match status" value="1"/>
</dbReference>
<dbReference type="InterPro" id="IPR023198">
    <property type="entry name" value="PGP-like_dom2"/>
</dbReference>
<proteinExistence type="inferred from homology"/>
<dbReference type="SFLD" id="SFLDS00003">
    <property type="entry name" value="Haloacid_Dehalogenase"/>
    <property type="match status" value="1"/>
</dbReference>
<dbReference type="GO" id="GO:0000287">
    <property type="term" value="F:magnesium ion binding"/>
    <property type="evidence" value="ECO:0007669"/>
    <property type="project" value="UniProtKB-ARBA"/>
</dbReference>
<evidence type="ECO:0000313" key="7">
    <source>
        <dbReference type="EMBL" id="PPI87493.1"/>
    </source>
</evidence>
<dbReference type="NCBIfam" id="NF008087">
    <property type="entry name" value="PRK10826.1"/>
    <property type="match status" value="1"/>
</dbReference>
<keyword evidence="5" id="KW-0460">Magnesium</keyword>
<dbReference type="CDD" id="cd07505">
    <property type="entry name" value="HAD_BPGM-like"/>
    <property type="match status" value="1"/>
</dbReference>
<dbReference type="Gene3D" id="1.10.150.240">
    <property type="entry name" value="Putative phosphatase, domain 2"/>
    <property type="match status" value="1"/>
</dbReference>
<comment type="cofactor">
    <cofactor evidence="1">
        <name>Mg(2+)</name>
        <dbReference type="ChEBI" id="CHEBI:18420"/>
    </cofactor>
</comment>
<dbReference type="Proteomes" id="UP000296034">
    <property type="component" value="Unassembled WGS sequence"/>
</dbReference>
<gene>
    <name evidence="7" type="ORF">CRV11_00975</name>
</gene>
<dbReference type="PRINTS" id="PR00413">
    <property type="entry name" value="HADHALOGNASE"/>
</dbReference>
<evidence type="ECO:0000256" key="6">
    <source>
        <dbReference type="ARBA" id="ARBA00023277"/>
    </source>
</evidence>
<sequence length="224" mass="25208">MYYNRDISAIFFDMDGIIIDSEPLWNQAQNEVLSKLDIKIPNTSKTPDSIGLRIDQSVLIWYKLLPKDSNRPSQKEIIDDIITRAMLLIEERKPLLPGVESALILCKTCNLKIGLASASPLFMLKRVLNTFGLSHYFDLVISAECLPYSKPHPQIYIDAAAQLNIIPQQCIAIEDSINGMIATKAALMNSIVIPAIEYQNDPRWCLANKKLRNLTQLTISHLGI</sequence>
<keyword evidence="6" id="KW-0119">Carbohydrate metabolism</keyword>
<name>A0A2P5SYW8_9GAMM</name>
<dbReference type="AlphaFoldDB" id="A0A2P5SYW8"/>
<dbReference type="OrthoDB" id="9800058at2"/>
<dbReference type="Gene3D" id="3.40.50.1000">
    <property type="entry name" value="HAD superfamily/HAD-like"/>
    <property type="match status" value="1"/>
</dbReference>